<reference evidence="2 3" key="1">
    <citation type="submission" date="2018-02" db="EMBL/GenBank/DDBJ databases">
        <title>The genomes of Aspergillus section Nigri reveals drivers in fungal speciation.</title>
        <authorList>
            <consortium name="DOE Joint Genome Institute"/>
            <person name="Vesth T.C."/>
            <person name="Nybo J."/>
            <person name="Theobald S."/>
            <person name="Brandl J."/>
            <person name="Frisvad J.C."/>
            <person name="Nielsen K.F."/>
            <person name="Lyhne E.K."/>
            <person name="Kogle M.E."/>
            <person name="Kuo A."/>
            <person name="Riley R."/>
            <person name="Clum A."/>
            <person name="Nolan M."/>
            <person name="Lipzen A."/>
            <person name="Salamov A."/>
            <person name="Henrissat B."/>
            <person name="Wiebenga A."/>
            <person name="De vries R.P."/>
            <person name="Grigoriev I.V."/>
            <person name="Mortensen U.H."/>
            <person name="Andersen M.R."/>
            <person name="Baker S.E."/>
        </authorList>
    </citation>
    <scope>NUCLEOTIDE SEQUENCE [LARGE SCALE GENOMIC DNA]</scope>
    <source>
        <strain evidence="2 3">CBS 707.79</strain>
    </source>
</reference>
<sequence length="225" mass="24703">MTPIPGKPDTRRGNCPFQNFSAYGAVRAVLHAGKKAGNLSAKALSTNGRSRRGVHSGECRRDYTPRTDHTPLGKPSCSDKITANACENSSHWGVPLDGPDDSGDRDYGPATRLSRKWAEQGQAQQCQQRALRRISALPRVRPRPASSRGPFLNALDHTVPSPYAAQDPFITGLQMALQLPPKQLELHRLPDSFRRDRLTPFTVSCSPSICHDRHDGPTLGSPRRP</sequence>
<dbReference type="VEuPathDB" id="FungiDB:BO71DRAFT_487697"/>
<name>A0A319DFC4_9EURO</name>
<gene>
    <name evidence="2" type="ORF">BO71DRAFT_487697</name>
</gene>
<evidence type="ECO:0000313" key="3">
    <source>
        <dbReference type="Proteomes" id="UP000247810"/>
    </source>
</evidence>
<proteinExistence type="predicted"/>
<organism evidence="2 3">
    <name type="scientific">Aspergillus ellipticus CBS 707.79</name>
    <dbReference type="NCBI Taxonomy" id="1448320"/>
    <lineage>
        <taxon>Eukaryota</taxon>
        <taxon>Fungi</taxon>
        <taxon>Dikarya</taxon>
        <taxon>Ascomycota</taxon>
        <taxon>Pezizomycotina</taxon>
        <taxon>Eurotiomycetes</taxon>
        <taxon>Eurotiomycetidae</taxon>
        <taxon>Eurotiales</taxon>
        <taxon>Aspergillaceae</taxon>
        <taxon>Aspergillus</taxon>
        <taxon>Aspergillus subgen. Circumdati</taxon>
    </lineage>
</organism>
<feature type="region of interest" description="Disordered" evidence="1">
    <location>
        <begin position="206"/>
        <end position="225"/>
    </location>
</feature>
<keyword evidence="3" id="KW-1185">Reference proteome</keyword>
<feature type="region of interest" description="Disordered" evidence="1">
    <location>
        <begin position="46"/>
        <end position="75"/>
    </location>
</feature>
<feature type="region of interest" description="Disordered" evidence="1">
    <location>
        <begin position="89"/>
        <end position="110"/>
    </location>
</feature>
<protein>
    <submittedName>
        <fullName evidence="2">Uncharacterized protein</fullName>
    </submittedName>
</protein>
<evidence type="ECO:0000313" key="2">
    <source>
        <dbReference type="EMBL" id="PYH89763.1"/>
    </source>
</evidence>
<feature type="compositionally biased region" description="Basic and acidic residues" evidence="1">
    <location>
        <begin position="55"/>
        <end position="71"/>
    </location>
</feature>
<dbReference type="Proteomes" id="UP000247810">
    <property type="component" value="Unassembled WGS sequence"/>
</dbReference>
<dbReference type="AlphaFoldDB" id="A0A319DFC4"/>
<dbReference type="EMBL" id="KZ826013">
    <property type="protein sequence ID" value="PYH89763.1"/>
    <property type="molecule type" value="Genomic_DNA"/>
</dbReference>
<evidence type="ECO:0000256" key="1">
    <source>
        <dbReference type="SAM" id="MobiDB-lite"/>
    </source>
</evidence>
<accession>A0A319DFC4</accession>